<gene>
    <name evidence="1" type="ORF">N0V91_006479</name>
</gene>
<organism evidence="1 2">
    <name type="scientific">Didymella pomorum</name>
    <dbReference type="NCBI Taxonomy" id="749634"/>
    <lineage>
        <taxon>Eukaryota</taxon>
        <taxon>Fungi</taxon>
        <taxon>Dikarya</taxon>
        <taxon>Ascomycota</taxon>
        <taxon>Pezizomycotina</taxon>
        <taxon>Dothideomycetes</taxon>
        <taxon>Pleosporomycetidae</taxon>
        <taxon>Pleosporales</taxon>
        <taxon>Pleosporineae</taxon>
        <taxon>Didymellaceae</taxon>
        <taxon>Didymella</taxon>
    </lineage>
</organism>
<evidence type="ECO:0000313" key="1">
    <source>
        <dbReference type="EMBL" id="KAJ4403602.1"/>
    </source>
</evidence>
<evidence type="ECO:0000313" key="2">
    <source>
        <dbReference type="Proteomes" id="UP001140510"/>
    </source>
</evidence>
<comment type="caution">
    <text evidence="1">The sequence shown here is derived from an EMBL/GenBank/DDBJ whole genome shotgun (WGS) entry which is preliminary data.</text>
</comment>
<dbReference type="OrthoDB" id="194443at2759"/>
<keyword evidence="2" id="KW-1185">Reference proteome</keyword>
<protein>
    <submittedName>
        <fullName evidence="1">Uncharacterized protein</fullName>
    </submittedName>
</protein>
<dbReference type="EMBL" id="JAPEVA010000050">
    <property type="protein sequence ID" value="KAJ4403602.1"/>
    <property type="molecule type" value="Genomic_DNA"/>
</dbReference>
<accession>A0A9W8ZAE2</accession>
<dbReference type="Proteomes" id="UP001140510">
    <property type="component" value="Unassembled WGS sequence"/>
</dbReference>
<dbReference type="AlphaFoldDB" id="A0A9W8ZAE2"/>
<sequence length="192" mass="21022">MKVSQIVDEPDIPPAIGQHLHPLAVYPTSPLDLTLVAHIFGGEPEYASGLVLAKANALGGRILAFGFRRAINNHVIGPYGGITIAPRAYAPAVTWTFENISCERPRPHFLVNDFCENWDAKHNNNDDVEALTQVTRTFIMRAMKRCPLAGESEGDGCFLEHATVAERQSCKHTHPECTAGHDGYGYVGELDD</sequence>
<reference evidence="1" key="1">
    <citation type="submission" date="2022-10" db="EMBL/GenBank/DDBJ databases">
        <title>Tapping the CABI collections for fungal endophytes: first genome assemblies for Collariella, Neodidymelliopsis, Ascochyta clinopodiicola, Didymella pomorum, Didymosphaeria variabile, Neocosmospora piperis and Neocucurbitaria cava.</title>
        <authorList>
            <person name="Hill R."/>
        </authorList>
    </citation>
    <scope>NUCLEOTIDE SEQUENCE</scope>
    <source>
        <strain evidence="1">IMI 355091</strain>
    </source>
</reference>
<proteinExistence type="predicted"/>
<name>A0A9W8ZAE2_9PLEO</name>